<evidence type="ECO:0000259" key="7">
    <source>
        <dbReference type="PROSITE" id="PS50118"/>
    </source>
</evidence>
<dbReference type="EMBL" id="CAKOGP040000001">
    <property type="protein sequence ID" value="CAJ1896278.1"/>
    <property type="molecule type" value="Genomic_DNA"/>
</dbReference>
<dbReference type="GO" id="GO:0003677">
    <property type="term" value="F:DNA binding"/>
    <property type="evidence" value="ECO:0007669"/>
    <property type="project" value="UniProtKB-UniRule"/>
</dbReference>
<dbReference type="Gene3D" id="3.30.40.100">
    <property type="match status" value="1"/>
</dbReference>
<keyword evidence="3" id="KW-0862">Zinc</keyword>
<feature type="region of interest" description="Disordered" evidence="6">
    <location>
        <begin position="1791"/>
        <end position="2522"/>
    </location>
</feature>
<feature type="region of interest" description="Disordered" evidence="6">
    <location>
        <begin position="220"/>
        <end position="248"/>
    </location>
</feature>
<dbReference type="Gene3D" id="1.10.30.10">
    <property type="entry name" value="High mobility group box domain"/>
    <property type="match status" value="1"/>
</dbReference>
<dbReference type="PROSITE" id="PS51050">
    <property type="entry name" value="ZF_CW"/>
    <property type="match status" value="1"/>
</dbReference>
<accession>A0AAD2FBZ7</accession>
<dbReference type="SMART" id="SM00317">
    <property type="entry name" value="SET"/>
    <property type="match status" value="1"/>
</dbReference>
<keyword evidence="1" id="KW-0479">Metal-binding</keyword>
<dbReference type="Gene3D" id="2.30.30.140">
    <property type="match status" value="1"/>
</dbReference>
<feature type="compositionally biased region" description="Basic residues" evidence="6">
    <location>
        <begin position="1906"/>
        <end position="1917"/>
    </location>
</feature>
<protein>
    <submittedName>
        <fullName evidence="9">Uncharacterized protein</fullName>
    </submittedName>
</protein>
<dbReference type="Pfam" id="PF07496">
    <property type="entry name" value="zf-CW"/>
    <property type="match status" value="1"/>
</dbReference>
<dbReference type="InterPro" id="IPR036910">
    <property type="entry name" value="HMG_box_dom_sf"/>
</dbReference>
<feature type="compositionally biased region" description="Polar residues" evidence="6">
    <location>
        <begin position="2048"/>
        <end position="2061"/>
    </location>
</feature>
<evidence type="ECO:0000313" key="9">
    <source>
        <dbReference type="EMBL" id="CAJ1896278.1"/>
    </source>
</evidence>
<feature type="compositionally biased region" description="Basic and acidic residues" evidence="6">
    <location>
        <begin position="2257"/>
        <end position="2274"/>
    </location>
</feature>
<feature type="compositionally biased region" description="Basic and acidic residues" evidence="6">
    <location>
        <begin position="1865"/>
        <end position="1879"/>
    </location>
</feature>
<dbReference type="GO" id="GO:0008270">
    <property type="term" value="F:zinc ion binding"/>
    <property type="evidence" value="ECO:0007669"/>
    <property type="project" value="UniProtKB-KW"/>
</dbReference>
<feature type="compositionally biased region" description="Basic and acidic residues" evidence="6">
    <location>
        <begin position="2169"/>
        <end position="2183"/>
    </location>
</feature>
<evidence type="ECO:0000256" key="2">
    <source>
        <dbReference type="ARBA" id="ARBA00022771"/>
    </source>
</evidence>
<name>A0AAD2FBZ7_9STRA</name>
<dbReference type="InterPro" id="IPR045606">
    <property type="entry name" value="ATXR3_C"/>
</dbReference>
<keyword evidence="2" id="KW-0863">Zinc-finger</keyword>
<dbReference type="Pfam" id="PF19633">
    <property type="entry name" value="SDG2_C"/>
    <property type="match status" value="1"/>
</dbReference>
<feature type="compositionally biased region" description="Polar residues" evidence="6">
    <location>
        <begin position="1001"/>
        <end position="1011"/>
    </location>
</feature>
<feature type="region of interest" description="Disordered" evidence="6">
    <location>
        <begin position="996"/>
        <end position="1020"/>
    </location>
</feature>
<feature type="compositionally biased region" description="Basic and acidic residues" evidence="6">
    <location>
        <begin position="2094"/>
        <end position="2113"/>
    </location>
</feature>
<keyword evidence="5" id="KW-0175">Coiled coil</keyword>
<feature type="compositionally biased region" description="Acidic residues" evidence="6">
    <location>
        <begin position="223"/>
        <end position="234"/>
    </location>
</feature>
<dbReference type="InterPro" id="IPR009071">
    <property type="entry name" value="HMG_box_dom"/>
</dbReference>
<evidence type="ECO:0000256" key="1">
    <source>
        <dbReference type="ARBA" id="ARBA00022723"/>
    </source>
</evidence>
<dbReference type="InterPro" id="IPR001214">
    <property type="entry name" value="SET_dom"/>
</dbReference>
<feature type="compositionally biased region" description="Basic and acidic residues" evidence="6">
    <location>
        <begin position="1118"/>
        <end position="1145"/>
    </location>
</feature>
<feature type="compositionally biased region" description="Acidic residues" evidence="6">
    <location>
        <begin position="1891"/>
        <end position="1900"/>
    </location>
</feature>
<feature type="domain" description="HMG box" evidence="7">
    <location>
        <begin position="1022"/>
        <end position="1088"/>
    </location>
</feature>
<sequence length="2522" mass="285131">MAQSAFQAGNGAATTSAQNNVNEKPSTIKGSIYSDSQSERILRKGDLVRILDSTPTKPKLKNHIGNLGRIARSNPVEDPDALHPFLYDIDFILGGKVAGVERVDLQYTTAEAEGMIGNTKRKRKPNTSFVGIPKKKEPKKPTPPKKKTQTTKAGGKKRGATGSAGKGKGKKGKISKADVKVEYPGSSTTNLNMYERHRREFERCVGRIEKADTFQWFMGEVPPEYDEPDTTESDSVEKSGNVPIGENEIPASNVNVEVKQEFQTGNGESLTATTPAEAISTPVPVPSTPSAITEAMQKNKFKIRSPSNPPYNFEILRKRIARGRYVLDEEAIENKHHRAMVKRYLNSLGNTTGDERAKILKAKAKLDVLHPKAVDWDLFRTDIIGMCDTSEKRDMECDDGSSGTISYACKKIKEMMEKVYENTGKKQLNEIRAANTRHRFASAIQSCSNNEAAVQGRWRKEAFPYRSYERLKTDVVCAGLSDLDERIAIYELKTSLKDSFVGLSYMFDDTEKSEAWMKSILNESGDRKQQRMIASALKSDNGVIKAQVEATIQSLLIAVQDRVMTDLKVLEQPELRNASWMTNAEEVPNEILSHGIGNFGKAPQIVEQPVWGIDCYTRRNVSICLETAIDADTALVFVEKWLLPAINACPVEIAHNITNAARILEGLPFESDPSVEGSSISMEEWRESLLGKALLNKIAESGPPWLKYAAQVLRKACDTVGSDFFRVHPKGHGSIVLCPKLEANKLVTFYRGEVYPSWRWGEKMDAIATIQERKGLKPVLPDFFNMALERPMKDPRGYGLLFCDASRKSGYGSMLSHSCQPSCEVRVAAVNGELTLAMTTLREMSIGDELTFDYNAVTESLNEYRSAVCLCGHGRCRGSFLHFATADCYQQVLNRNSPIAVRLANLIKGCMKQVMSDDDQEVLKRHGFQTAAFGAVSVNRRSARRSMAEDLQLDSMDFVPIWLQTYVADTLRYIEYERRALPIALICNQLYPEDEAKNGDSARSTEVVQANSDDDDDKPIKGARPEPAFFFYSRTQKSHFVSLLMKDTKHENLAGIELKREVQRLASSHWKELSADEKGSWKKKARQQWVKNGGMEKAKLEQARLARLSKGKPKTKDKKGGIKEKPKAEKAKVDGKKAPKNDEQKPPPAKITFQAADAEGISAMEQRIQQLTQTLSRVGRVLDRHRESIIRQKNDQLLFSADNDSTAIAIRQLAHSPLSIMPDEHIVAWVWNHDDGVVKMLLKCIADETCVSPKLRKTVMDTASKHSSLEKFGCPWVQDFKPSEEAMSPPEGRKRLNSALMELRSNILDGIDEMAAEIKRHKVSSKKEAARKKKVDAERKEIKAVMNDLINEVEIRVAGMPESSSQILDDDVEMNESEDTSTEEWMLNFNKRFKLEKAADILLMYSRTSTFFALNAYQPLQSSPVEVYARELGNAVPTSAIDIPNRHGSDKQDVGATGVSKNTKCGLCEPDDIIAEVAVEYQGDYVLSQLLQWYNAGIDQKPGLPDLLGCVMLPSLKDIWSIDGTQGSSSRTDRATGYKSIIRPRLVDWFKDPLKRGSPWPDDLRRAFVEKPHDNPISNASNLWKPIGSPVLDFLVTGDDVNINSILQNMGGHNANEAVMDSSGMLSSVDHGRPALAVSNWVQCENPDCLKWRKLPWHVDIDTLADKFYCKDNIWNPQSASCEAPVDVWDERTDGLVDADGSAPIAVPIAAPDEEVSEDSASDEDSTHGLEAADFKVGARFDVMNTAKSKWIVGVVVKIQDYKGRIEVKFHFLNHSVKYDEWMRVPSSKVAPLYSKTPEPPKRKEKKKQHNTSFNQTDNFDLDSSLADETNESVEHDGGTETIETNTTRFRPATVSDESSPIHSPSKENDDHAKPKQAEYNEMGDFSIYSSEDDENEPEASEAKRSGPKKLLPRKMKAPAEPEEKPSSSPKKGFKKLIPKKKTHRDDSLGSPLQSIDEDMKSKKRKKEKKSASTFKPLIPRKKSQDKDSVPNRGSLIPRKSPAKKEQGLTSLMKSENTGLHHATDGQTKSPSKPQRVNEKRQDPKTMAETSRNDWNPTVPSKKNHSEVAGELQSRVLSYHANDGRVKSPSKSHRAQEKRQDQKTMAETSRKDWSPTVPSKKHHPGLAGELQSRVLSYHANDSRAKSPNKSQRAHEKRQDPKTIPGTSRKVWDRTVASEHHYPEEASELQSWAFEQPRHNSAPISHSRRSMVDDEAGVIHEDSYGYTDGGRSHLMPPSEDNRGYLANGRSSVSSPDARPSRDIRRNSSFRDDGRSVRSRSRSRNSRDREYLRDYDRQAPRERSRRYDDYQRAPDTVSYSRDVDRVRSGDYDRDRDRDYGRSPSRRYDRDPSRPYDESYSRDHDSECKYSRDRDYYRTDRDYRGRADQDYVRDEGRDYAGRRYERDYDRYDDRGHRPRYDQEFVRDDDREYRRQYDRPRDSEVRKSSERQSDREYDRRYSRSRDREYGRGSSKSRDREHGRGSSKSRDREHSRSYREAGYIDDYERQRSSRSTAARIDSPSKRR</sequence>
<evidence type="ECO:0000256" key="3">
    <source>
        <dbReference type="ARBA" id="ARBA00022833"/>
    </source>
</evidence>
<feature type="compositionally biased region" description="Basic residues" evidence="6">
    <location>
        <begin position="1107"/>
        <end position="1117"/>
    </location>
</feature>
<dbReference type="InterPro" id="IPR011124">
    <property type="entry name" value="Znf_CW"/>
</dbReference>
<dbReference type="Gene3D" id="2.170.270.10">
    <property type="entry name" value="SET domain"/>
    <property type="match status" value="1"/>
</dbReference>
<dbReference type="InterPro" id="IPR046341">
    <property type="entry name" value="SET_dom_sf"/>
</dbReference>
<dbReference type="PANTHER" id="PTHR46655">
    <property type="entry name" value="HISTONE-LYSINE N-METHYLTRANSFERASE ATXR3"/>
    <property type="match status" value="1"/>
</dbReference>
<keyword evidence="10" id="KW-1185">Reference proteome</keyword>
<feature type="region of interest" description="Disordered" evidence="6">
    <location>
        <begin position="1105"/>
        <end position="1148"/>
    </location>
</feature>
<dbReference type="Proteomes" id="UP001295423">
    <property type="component" value="Unassembled WGS sequence"/>
</dbReference>
<keyword evidence="4" id="KW-0238">DNA-binding</keyword>
<feature type="compositionally biased region" description="Basic and acidic residues" evidence="6">
    <location>
        <begin position="2319"/>
        <end position="2494"/>
    </location>
</feature>
<dbReference type="SUPFAM" id="SSF82199">
    <property type="entry name" value="SET domain"/>
    <property type="match status" value="1"/>
</dbReference>
<dbReference type="PANTHER" id="PTHR46655:SF1">
    <property type="entry name" value="HISTONE-LYSINE N-METHYLTRANSFERASE ATXR3"/>
    <property type="match status" value="1"/>
</dbReference>
<feature type="compositionally biased region" description="Polar residues" evidence="6">
    <location>
        <begin position="2008"/>
        <end position="2018"/>
    </location>
</feature>
<evidence type="ECO:0000256" key="5">
    <source>
        <dbReference type="SAM" id="Coils"/>
    </source>
</evidence>
<proteinExistence type="predicted"/>
<feature type="domain" description="CW-type" evidence="8">
    <location>
        <begin position="1635"/>
        <end position="1690"/>
    </location>
</feature>
<dbReference type="Pfam" id="PF00856">
    <property type="entry name" value="SET"/>
    <property type="match status" value="1"/>
</dbReference>
<feature type="compositionally biased region" description="Basic and acidic residues" evidence="6">
    <location>
        <begin position="2283"/>
        <end position="2310"/>
    </location>
</feature>
<feature type="DNA-binding region" description="HMG box" evidence="4">
    <location>
        <begin position="1022"/>
        <end position="1088"/>
    </location>
</feature>
<organism evidence="9 10">
    <name type="scientific">Cylindrotheca closterium</name>
    <dbReference type="NCBI Taxonomy" id="2856"/>
    <lineage>
        <taxon>Eukaryota</taxon>
        <taxon>Sar</taxon>
        <taxon>Stramenopiles</taxon>
        <taxon>Ochrophyta</taxon>
        <taxon>Bacillariophyta</taxon>
        <taxon>Bacillariophyceae</taxon>
        <taxon>Bacillariophycidae</taxon>
        <taxon>Bacillariales</taxon>
        <taxon>Bacillariaceae</taxon>
        <taxon>Cylindrotheca</taxon>
    </lineage>
</organism>
<evidence type="ECO:0000256" key="6">
    <source>
        <dbReference type="SAM" id="MobiDB-lite"/>
    </source>
</evidence>
<dbReference type="GO" id="GO:0005634">
    <property type="term" value="C:nucleus"/>
    <property type="evidence" value="ECO:0007669"/>
    <property type="project" value="UniProtKB-UniRule"/>
</dbReference>
<keyword evidence="4" id="KW-0539">Nucleus</keyword>
<feature type="compositionally biased region" description="Basic residues" evidence="6">
    <location>
        <begin position="136"/>
        <end position="159"/>
    </location>
</feature>
<feature type="compositionally biased region" description="Basic and acidic residues" evidence="6">
    <location>
        <begin position="2036"/>
        <end position="2046"/>
    </location>
</feature>
<feature type="region of interest" description="Disordered" evidence="6">
    <location>
        <begin position="116"/>
        <end position="180"/>
    </location>
</feature>
<feature type="coiled-coil region" evidence="5">
    <location>
        <begin position="1320"/>
        <end position="1352"/>
    </location>
</feature>
<feature type="region of interest" description="Disordered" evidence="6">
    <location>
        <begin position="1"/>
        <end position="32"/>
    </location>
</feature>
<evidence type="ECO:0000256" key="4">
    <source>
        <dbReference type="PROSITE-ProRule" id="PRU00267"/>
    </source>
</evidence>
<gene>
    <name evidence="9" type="ORF">CYCCA115_LOCUS196</name>
</gene>
<comment type="caution">
    <text evidence="9">The sequence shown here is derived from an EMBL/GenBank/DDBJ whole genome shotgun (WGS) entry which is preliminary data.</text>
</comment>
<feature type="compositionally biased region" description="Polar residues" evidence="6">
    <location>
        <begin position="2025"/>
        <end position="2035"/>
    </location>
</feature>
<evidence type="ECO:0000313" key="10">
    <source>
        <dbReference type="Proteomes" id="UP001295423"/>
    </source>
</evidence>
<dbReference type="CDD" id="cd00084">
    <property type="entry name" value="HMG-box_SF"/>
    <property type="match status" value="1"/>
</dbReference>
<feature type="compositionally biased region" description="Basic residues" evidence="6">
    <location>
        <begin position="1932"/>
        <end position="1943"/>
    </location>
</feature>
<evidence type="ECO:0000259" key="8">
    <source>
        <dbReference type="PROSITE" id="PS51050"/>
    </source>
</evidence>
<reference evidence="9" key="1">
    <citation type="submission" date="2023-08" db="EMBL/GenBank/DDBJ databases">
        <authorList>
            <person name="Audoor S."/>
            <person name="Bilcke G."/>
        </authorList>
    </citation>
    <scope>NUCLEOTIDE SEQUENCE</scope>
</reference>
<dbReference type="PROSITE" id="PS50118">
    <property type="entry name" value="HMG_BOX_2"/>
    <property type="match status" value="1"/>
</dbReference>